<accession>A0A6J4IU44</accession>
<feature type="region of interest" description="Disordered" evidence="1">
    <location>
        <begin position="362"/>
        <end position="426"/>
    </location>
</feature>
<feature type="compositionally biased region" description="Basic residues" evidence="1">
    <location>
        <begin position="305"/>
        <end position="321"/>
    </location>
</feature>
<feature type="compositionally biased region" description="Basic residues" evidence="1">
    <location>
        <begin position="245"/>
        <end position="266"/>
    </location>
</feature>
<proteinExistence type="predicted"/>
<feature type="region of interest" description="Disordered" evidence="1">
    <location>
        <begin position="104"/>
        <end position="169"/>
    </location>
</feature>
<name>A0A6J4IU44_9MICC</name>
<feature type="region of interest" description="Disordered" evidence="1">
    <location>
        <begin position="211"/>
        <end position="334"/>
    </location>
</feature>
<dbReference type="EMBL" id="CADCTE010000145">
    <property type="protein sequence ID" value="CAA9259313.1"/>
    <property type="molecule type" value="Genomic_DNA"/>
</dbReference>
<dbReference type="AlphaFoldDB" id="A0A6J4IU44"/>
<feature type="non-terminal residue" evidence="2">
    <location>
        <position position="426"/>
    </location>
</feature>
<reference evidence="2" key="1">
    <citation type="submission" date="2020-02" db="EMBL/GenBank/DDBJ databases">
        <authorList>
            <person name="Meier V. D."/>
        </authorList>
    </citation>
    <scope>NUCLEOTIDE SEQUENCE</scope>
    <source>
        <strain evidence="2">AVDCRST_MAG83</strain>
    </source>
</reference>
<feature type="compositionally biased region" description="Low complexity" evidence="1">
    <location>
        <begin position="288"/>
        <end position="300"/>
    </location>
</feature>
<feature type="non-terminal residue" evidence="2">
    <location>
        <position position="1"/>
    </location>
</feature>
<feature type="region of interest" description="Disordered" evidence="1">
    <location>
        <begin position="1"/>
        <end position="87"/>
    </location>
</feature>
<gene>
    <name evidence="2" type="ORF">AVDCRST_MAG83-2637</name>
</gene>
<evidence type="ECO:0000313" key="2">
    <source>
        <dbReference type="EMBL" id="CAA9259313.1"/>
    </source>
</evidence>
<organism evidence="2">
    <name type="scientific">uncultured Arthrobacter sp</name>
    <dbReference type="NCBI Taxonomy" id="114050"/>
    <lineage>
        <taxon>Bacteria</taxon>
        <taxon>Bacillati</taxon>
        <taxon>Actinomycetota</taxon>
        <taxon>Actinomycetes</taxon>
        <taxon>Micrococcales</taxon>
        <taxon>Micrococcaceae</taxon>
        <taxon>Arthrobacter</taxon>
        <taxon>environmental samples</taxon>
    </lineage>
</organism>
<evidence type="ECO:0000256" key="1">
    <source>
        <dbReference type="SAM" id="MobiDB-lite"/>
    </source>
</evidence>
<feature type="compositionally biased region" description="Low complexity" evidence="1">
    <location>
        <begin position="268"/>
        <end position="278"/>
    </location>
</feature>
<protein>
    <submittedName>
        <fullName evidence="2">Uncharacterized MFS-type transporter</fullName>
    </submittedName>
</protein>
<feature type="compositionally biased region" description="Basic and acidic residues" evidence="1">
    <location>
        <begin position="220"/>
        <end position="229"/>
    </location>
</feature>
<sequence length="426" mass="46560">AQTPRRHHATEGKQGLPPALHRHDPFGHRHPAHPGGRQPPGLRADLLKPERGPAWTLRAGAAGGGRAVRRGDRRRPRPPDGCPVLRARPVADDHRHRRAGLGRPQQRLAAVPPGRGAERCGRRQPAHPQFDHSAARAARAPARGQCAEHDHLRPGVHGGTAARGRAGGAGRLRLDLHDRRRHLHRCALGSVQPPAHAARGADAAGRAVLGARGVPVPGHPPEHPHDLPRRPRRHDPVPAAGAAAGHRRRPDRRRGIHGGHSARGRGVRLGARGTVLRPARPDPPPGPGRAVVHRGLGCLGERLRPRGRRGRSHRARRRRRGHALDHPRRTLPRPRRHLGLRQFGVPQHHPAVRHPRCDARAAAGRLHRRRRRRPAPGRHGRRRRRRVAGGGLDAGDRRPAVHRPRGPAGEVAAPFRPVRFAQPAGL</sequence>
<feature type="compositionally biased region" description="Basic residues" evidence="1">
    <location>
        <begin position="67"/>
        <end position="76"/>
    </location>
</feature>
<feature type="compositionally biased region" description="Basic residues" evidence="1">
    <location>
        <begin position="365"/>
        <end position="387"/>
    </location>
</feature>